<accession>A0A0A8YGT1</accession>
<sequence length="14" mass="1839">MHARRAHRPRHEER</sequence>
<proteinExistence type="predicted"/>
<dbReference type="EMBL" id="GBRH01272346">
    <property type="protein sequence ID" value="JAD25549.1"/>
    <property type="molecule type" value="Transcribed_RNA"/>
</dbReference>
<organism evidence="1">
    <name type="scientific">Arundo donax</name>
    <name type="common">Giant reed</name>
    <name type="synonym">Donax arundinaceus</name>
    <dbReference type="NCBI Taxonomy" id="35708"/>
    <lineage>
        <taxon>Eukaryota</taxon>
        <taxon>Viridiplantae</taxon>
        <taxon>Streptophyta</taxon>
        <taxon>Embryophyta</taxon>
        <taxon>Tracheophyta</taxon>
        <taxon>Spermatophyta</taxon>
        <taxon>Magnoliopsida</taxon>
        <taxon>Liliopsida</taxon>
        <taxon>Poales</taxon>
        <taxon>Poaceae</taxon>
        <taxon>PACMAD clade</taxon>
        <taxon>Arundinoideae</taxon>
        <taxon>Arundineae</taxon>
        <taxon>Arundo</taxon>
    </lineage>
</organism>
<reference evidence="1" key="1">
    <citation type="submission" date="2014-09" db="EMBL/GenBank/DDBJ databases">
        <authorList>
            <person name="Magalhaes I.L.F."/>
            <person name="Oliveira U."/>
            <person name="Santos F.R."/>
            <person name="Vidigal T.H.D.A."/>
            <person name="Brescovit A.D."/>
            <person name="Santos A.J."/>
        </authorList>
    </citation>
    <scope>NUCLEOTIDE SEQUENCE</scope>
    <source>
        <tissue evidence="1">Shoot tissue taken approximately 20 cm above the soil surface</tissue>
    </source>
</reference>
<name>A0A0A8YGT1_ARUDO</name>
<reference evidence="1" key="2">
    <citation type="journal article" date="2015" name="Data Brief">
        <title>Shoot transcriptome of the giant reed, Arundo donax.</title>
        <authorList>
            <person name="Barrero R.A."/>
            <person name="Guerrero F.D."/>
            <person name="Moolhuijzen P."/>
            <person name="Goolsby J.A."/>
            <person name="Tidwell J."/>
            <person name="Bellgard S.E."/>
            <person name="Bellgard M.I."/>
        </authorList>
    </citation>
    <scope>NUCLEOTIDE SEQUENCE</scope>
    <source>
        <tissue evidence="1">Shoot tissue taken approximately 20 cm above the soil surface</tissue>
    </source>
</reference>
<evidence type="ECO:0000313" key="1">
    <source>
        <dbReference type="EMBL" id="JAD25549.1"/>
    </source>
</evidence>
<protein>
    <submittedName>
        <fullName evidence="1">Uncharacterized protein</fullName>
    </submittedName>
</protein>